<name>A0A7Y8H0A1_9BURK</name>
<dbReference type="Gene3D" id="2.40.50.320">
    <property type="entry name" value="Copper binding periplasmic protein CusF"/>
    <property type="match status" value="1"/>
</dbReference>
<dbReference type="RefSeq" id="WP_177137842.1">
    <property type="nucleotide sequence ID" value="NZ_VYGV01000024.1"/>
</dbReference>
<dbReference type="EMBL" id="VYGV01000024">
    <property type="protein sequence ID" value="NWF47846.1"/>
    <property type="molecule type" value="Genomic_DNA"/>
</dbReference>
<dbReference type="AlphaFoldDB" id="A0A7Y8H0A1"/>
<protein>
    <submittedName>
        <fullName evidence="2">Copper-binding protein</fullName>
    </submittedName>
</protein>
<gene>
    <name evidence="2" type="ORF">F3K02_21710</name>
</gene>
<accession>A0A7Y8H0A1</accession>
<dbReference type="Pfam" id="PF11604">
    <property type="entry name" value="CusF_Ec"/>
    <property type="match status" value="1"/>
</dbReference>
<dbReference type="Proteomes" id="UP000545507">
    <property type="component" value="Unassembled WGS sequence"/>
</dbReference>
<proteinExistence type="predicted"/>
<reference evidence="2 3" key="1">
    <citation type="submission" date="2019-09" db="EMBL/GenBank/DDBJ databases">
        <title>Hydrogenophaga aromatica sp. nov., isolated from a para-xylene-degrading enrichment culture.</title>
        <authorList>
            <person name="Tancsics A."/>
            <person name="Banerjee S."/>
        </authorList>
    </citation>
    <scope>NUCLEOTIDE SEQUENCE [LARGE SCALE GENOMIC DNA]</scope>
    <source>
        <strain evidence="2 3">D2P1</strain>
    </source>
</reference>
<feature type="chain" id="PRO_5031237121" evidence="1">
    <location>
        <begin position="31"/>
        <end position="121"/>
    </location>
</feature>
<feature type="signal peptide" evidence="1">
    <location>
        <begin position="1"/>
        <end position="30"/>
    </location>
</feature>
<organism evidence="2 3">
    <name type="scientific">Hydrogenophaga aromaticivorans</name>
    <dbReference type="NCBI Taxonomy" id="2610898"/>
    <lineage>
        <taxon>Bacteria</taxon>
        <taxon>Pseudomonadati</taxon>
        <taxon>Pseudomonadota</taxon>
        <taxon>Betaproteobacteria</taxon>
        <taxon>Burkholderiales</taxon>
        <taxon>Comamonadaceae</taxon>
        <taxon>Hydrogenophaga</taxon>
    </lineage>
</organism>
<dbReference type="InterPro" id="IPR021647">
    <property type="entry name" value="CusF_Ec"/>
</dbReference>
<evidence type="ECO:0000313" key="3">
    <source>
        <dbReference type="Proteomes" id="UP000545507"/>
    </source>
</evidence>
<evidence type="ECO:0000313" key="2">
    <source>
        <dbReference type="EMBL" id="NWF47846.1"/>
    </source>
</evidence>
<sequence>MHQPSSRTLHRLAASLATTVLIGSATIAHSQTAPPAPASPAASPAASLPLVAAEVRKVDLRAGKITLKHGEIPNLEMPPMTMVFVVEDAALLEQLKPGDRVKFTADKRLGSYKVLTLQRDE</sequence>
<dbReference type="InterPro" id="IPR042230">
    <property type="entry name" value="CusF_sf"/>
</dbReference>
<keyword evidence="1" id="KW-0732">Signal</keyword>
<comment type="caution">
    <text evidence="2">The sequence shown here is derived from an EMBL/GenBank/DDBJ whole genome shotgun (WGS) entry which is preliminary data.</text>
</comment>
<evidence type="ECO:0000256" key="1">
    <source>
        <dbReference type="SAM" id="SignalP"/>
    </source>
</evidence>
<keyword evidence="3" id="KW-1185">Reference proteome</keyword>